<sequence>MNSDMPRNSSIDLRPHWALSIVFIISFISVMTLSWLPIEFTIGRFIYDDMFYYLKVAQNIAEGYGSTFDGVSPTNGYHPAWMAISTILALFLSDDLLVHGVLMIAGLLHVGQGIVLSRILARWLRPWLVVALCALYLLNWRTLAINLCGLETALATFIVLIVADRLLLRPVAQTWKDGVLAGFLLGFAILCRFDLLLLAAFVAVVIGLTWWLREGASFGKALLTGLSLPAGALAVLTPWFIFSWEVSGSLLPNSRKAVGYLTEIKYDLGNPAQVLDQINSQAWSFFWWSSDIANLFGILPIVAPTDKGMILSGLLLCGLALFVLVRLWMSRAERSAQFGLILLGYFAVHFGYYLVFHRVEMRYVLPVIALFFVPLGIAIELSLGRAGAHRIREKAVTVVGATAFMVATATGVIAFQRGYASVRAHMYHYVALDMAMWLSRERPEALPAAWNAGILGYFSKSGLVNLDGVINDDSLAAIEEGELAAFIRDRGITLIVDEPGQIESNLDRFAGQTDWKEWLGPVVHTSMDDEGRMIVAREVRFK</sequence>
<reference evidence="2" key="1">
    <citation type="submission" date="2021-06" db="EMBL/GenBank/DDBJ databases">
        <title>50 bacteria genomes isolated from Dapeng, Shenzhen, China.</title>
        <authorList>
            <person name="Zheng W."/>
            <person name="Yu S."/>
            <person name="Huang Y."/>
        </authorList>
    </citation>
    <scope>NUCLEOTIDE SEQUENCE</scope>
    <source>
        <strain evidence="2">DP4N28-2</strain>
    </source>
</reference>
<accession>A0A9Q3XCI8</accession>
<feature type="transmembrane region" description="Helical" evidence="1">
    <location>
        <begin position="361"/>
        <end position="383"/>
    </location>
</feature>
<dbReference type="EMBL" id="JAHVKP010000001">
    <property type="protein sequence ID" value="MBY6218092.1"/>
    <property type="molecule type" value="Genomic_DNA"/>
</dbReference>
<dbReference type="Proteomes" id="UP000824927">
    <property type="component" value="Unassembled WGS sequence"/>
</dbReference>
<keyword evidence="1" id="KW-1133">Transmembrane helix</keyword>
<protein>
    <recommendedName>
        <fullName evidence="4">Glycosyltransferase RgtA/B/C/D-like domain-containing protein</fullName>
    </recommendedName>
</protein>
<evidence type="ECO:0000313" key="3">
    <source>
        <dbReference type="Proteomes" id="UP000824927"/>
    </source>
</evidence>
<gene>
    <name evidence="2" type="ORF">KUV31_07015</name>
</gene>
<evidence type="ECO:0000256" key="1">
    <source>
        <dbReference type="SAM" id="Phobius"/>
    </source>
</evidence>
<feature type="transmembrane region" description="Helical" evidence="1">
    <location>
        <begin position="144"/>
        <end position="167"/>
    </location>
</feature>
<dbReference type="AlphaFoldDB" id="A0A9Q3XCI8"/>
<feature type="transmembrane region" description="Helical" evidence="1">
    <location>
        <begin position="17"/>
        <end position="38"/>
    </location>
</feature>
<feature type="transmembrane region" description="Helical" evidence="1">
    <location>
        <begin position="179"/>
        <end position="212"/>
    </location>
</feature>
<feature type="transmembrane region" description="Helical" evidence="1">
    <location>
        <begin position="336"/>
        <end position="355"/>
    </location>
</feature>
<evidence type="ECO:0000313" key="2">
    <source>
        <dbReference type="EMBL" id="MBY6218092.1"/>
    </source>
</evidence>
<comment type="caution">
    <text evidence="2">The sequence shown here is derived from an EMBL/GenBank/DDBJ whole genome shotgun (WGS) entry which is preliminary data.</text>
</comment>
<dbReference type="RefSeq" id="WP_222405019.1">
    <property type="nucleotide sequence ID" value="NZ_JAHVKP010000001.1"/>
</dbReference>
<keyword evidence="1" id="KW-0472">Membrane</keyword>
<keyword evidence="1" id="KW-0812">Transmembrane</keyword>
<feature type="transmembrane region" description="Helical" evidence="1">
    <location>
        <begin position="218"/>
        <end position="242"/>
    </location>
</feature>
<proteinExistence type="predicted"/>
<evidence type="ECO:0008006" key="4">
    <source>
        <dbReference type="Google" id="ProtNLM"/>
    </source>
</evidence>
<organism evidence="2 3">
    <name type="scientific">Qipengyuania aquimaris</name>
    <dbReference type="NCBI Taxonomy" id="255984"/>
    <lineage>
        <taxon>Bacteria</taxon>
        <taxon>Pseudomonadati</taxon>
        <taxon>Pseudomonadota</taxon>
        <taxon>Alphaproteobacteria</taxon>
        <taxon>Sphingomonadales</taxon>
        <taxon>Erythrobacteraceae</taxon>
        <taxon>Qipengyuania</taxon>
    </lineage>
</organism>
<feature type="transmembrane region" description="Helical" evidence="1">
    <location>
        <begin position="395"/>
        <end position="415"/>
    </location>
</feature>
<feature type="transmembrane region" description="Helical" evidence="1">
    <location>
        <begin position="309"/>
        <end position="329"/>
    </location>
</feature>
<name>A0A9Q3XCI8_9SPHN</name>